<accession>H8KM80</accession>
<feature type="chain" id="PRO_5003612936" description="DUF4412 domain-containing protein" evidence="1">
    <location>
        <begin position="24"/>
        <end position="298"/>
    </location>
</feature>
<dbReference type="STRING" id="929556.Solca_4272"/>
<evidence type="ECO:0000313" key="2">
    <source>
        <dbReference type="EMBL" id="AFD09262.1"/>
    </source>
</evidence>
<organism evidence="2 3">
    <name type="scientific">Solitalea canadensis (strain ATCC 29591 / DSM 3403 / JCM 21819 / LMG 8368 / NBRC 15130 / NCIMB 12057 / USAM 9D)</name>
    <name type="common">Flexibacter canadensis</name>
    <dbReference type="NCBI Taxonomy" id="929556"/>
    <lineage>
        <taxon>Bacteria</taxon>
        <taxon>Pseudomonadati</taxon>
        <taxon>Bacteroidota</taxon>
        <taxon>Sphingobacteriia</taxon>
        <taxon>Sphingobacteriales</taxon>
        <taxon>Sphingobacteriaceae</taxon>
        <taxon>Solitalea</taxon>
    </lineage>
</organism>
<dbReference type="AlphaFoldDB" id="H8KM80"/>
<keyword evidence="1" id="KW-0732">Signal</keyword>
<dbReference type="KEGG" id="scn:Solca_4272"/>
<dbReference type="eggNOG" id="ENOG50330VQ">
    <property type="taxonomic scope" value="Bacteria"/>
</dbReference>
<dbReference type="RefSeq" id="WP_014682484.1">
    <property type="nucleotide sequence ID" value="NC_017770.1"/>
</dbReference>
<proteinExistence type="predicted"/>
<dbReference type="Pfam" id="PF19777">
    <property type="entry name" value="DUF6263"/>
    <property type="match status" value="1"/>
</dbReference>
<protein>
    <recommendedName>
        <fullName evidence="4">DUF4412 domain-containing protein</fullName>
    </recommendedName>
</protein>
<feature type="signal peptide" evidence="1">
    <location>
        <begin position="1"/>
        <end position="23"/>
    </location>
</feature>
<gene>
    <name evidence="2" type="ordered locus">Solca_4272</name>
</gene>
<evidence type="ECO:0008006" key="4">
    <source>
        <dbReference type="Google" id="ProtNLM"/>
    </source>
</evidence>
<dbReference type="InterPro" id="IPR046230">
    <property type="entry name" value="DUF6263"/>
</dbReference>
<sequence>MLKRTFALISLGILTFQATYAQKAITLQQNFQPGKKYGYAMSYDQNIGQNIMGQDITMKQLMKIDYSFDITTASAPDKNVKVTYNKIYSLSDAMGATSEYDSEKDNGTENNPLSALKGASFNMVITPKGDVKSVSGVDKMLDAMAQKSSKDSATTATIKDALNKQFGSEAVKASMEAALKIYPEKPIKQGESWVVETELKNILPLKMKTTYTLKEVKENKAFVGVVGTISAVGPVEVMGFTMQTNLSGTNNGDMIIDIKSGLALNSDMKINIGGTMSAMGQDIKMKIDGQNKIAGKEL</sequence>
<evidence type="ECO:0000313" key="3">
    <source>
        <dbReference type="Proteomes" id="UP000007590"/>
    </source>
</evidence>
<evidence type="ECO:0000256" key="1">
    <source>
        <dbReference type="SAM" id="SignalP"/>
    </source>
</evidence>
<name>H8KM80_SOLCM</name>
<dbReference type="OrthoDB" id="3034330at2"/>
<dbReference type="Proteomes" id="UP000007590">
    <property type="component" value="Chromosome"/>
</dbReference>
<keyword evidence="3" id="KW-1185">Reference proteome</keyword>
<dbReference type="EMBL" id="CP003349">
    <property type="protein sequence ID" value="AFD09262.1"/>
    <property type="molecule type" value="Genomic_DNA"/>
</dbReference>
<reference evidence="2" key="1">
    <citation type="submission" date="2012-02" db="EMBL/GenBank/DDBJ databases">
        <title>The complete genome of Solitalea canadensis DSM 3403.</title>
        <authorList>
            <consortium name="US DOE Joint Genome Institute (JGI-PGF)"/>
            <person name="Lucas S."/>
            <person name="Copeland A."/>
            <person name="Lapidus A."/>
            <person name="Glavina del Rio T."/>
            <person name="Dalin E."/>
            <person name="Tice H."/>
            <person name="Bruce D."/>
            <person name="Goodwin L."/>
            <person name="Pitluck S."/>
            <person name="Peters L."/>
            <person name="Ovchinnikova G."/>
            <person name="Lu M."/>
            <person name="Kyrpides N."/>
            <person name="Mavromatis K."/>
            <person name="Ivanova N."/>
            <person name="Brettin T."/>
            <person name="Detter J.C."/>
            <person name="Han C."/>
            <person name="Larimer F."/>
            <person name="Land M."/>
            <person name="Hauser L."/>
            <person name="Markowitz V."/>
            <person name="Cheng J.-F."/>
            <person name="Hugenholtz P."/>
            <person name="Woyke T."/>
            <person name="Wu D."/>
            <person name="Spring S."/>
            <person name="Schroeder M."/>
            <person name="Kopitz M."/>
            <person name="Brambilla E."/>
            <person name="Klenk H.-P."/>
            <person name="Eisen J.A."/>
        </authorList>
    </citation>
    <scope>NUCLEOTIDE SEQUENCE</scope>
    <source>
        <strain evidence="2">DSM 3403</strain>
    </source>
</reference>
<dbReference type="HOGENOM" id="CLU_079898_0_0_10"/>